<dbReference type="InterPro" id="IPR014938">
    <property type="entry name" value="YfhH-like"/>
</dbReference>
<evidence type="ECO:0000313" key="2">
    <source>
        <dbReference type="Proteomes" id="UP000658382"/>
    </source>
</evidence>
<keyword evidence="2" id="KW-1185">Reference proteome</keyword>
<evidence type="ECO:0000313" key="1">
    <source>
        <dbReference type="EMBL" id="GGK03572.1"/>
    </source>
</evidence>
<dbReference type="AlphaFoldDB" id="A0A917PZN7"/>
<name>A0A917PZN7_9BACI</name>
<dbReference type="InterPro" id="IPR036289">
    <property type="entry name" value="YfhH"/>
</dbReference>
<dbReference type="Gene3D" id="1.10.287.880">
    <property type="entry name" value="Hypothetical protein YfhH domain"/>
    <property type="match status" value="1"/>
</dbReference>
<accession>A0A917PZN7</accession>
<sequence length="116" mass="13583">MDYRYSDYTVEQLREEIGKLKEKAQKAEQLGNISEVAINERKMQVAIAYMLNPDDFSPHDVYELKGDPGYKFKINYINGVFAWGHRVNLLNEMHEKEEALPISLLGDKVENQDYRK</sequence>
<protein>
    <recommendedName>
        <fullName evidence="3">DUF1811 family protein</fullName>
    </recommendedName>
</protein>
<dbReference type="SUPFAM" id="SSF101697">
    <property type="entry name" value="Hypothetical protein YfhH"/>
    <property type="match status" value="1"/>
</dbReference>
<evidence type="ECO:0008006" key="3">
    <source>
        <dbReference type="Google" id="ProtNLM"/>
    </source>
</evidence>
<comment type="caution">
    <text evidence="1">The sequence shown here is derived from an EMBL/GenBank/DDBJ whole genome shotgun (WGS) entry which is preliminary data.</text>
</comment>
<dbReference type="Pfam" id="PF08838">
    <property type="entry name" value="DUF1811"/>
    <property type="match status" value="1"/>
</dbReference>
<dbReference type="Gene3D" id="2.30.30.340">
    <property type="entry name" value="Hypothetical protein YfhH like domains"/>
    <property type="match status" value="1"/>
</dbReference>
<gene>
    <name evidence="1" type="primary">yfhH</name>
    <name evidence="1" type="ORF">GCM10007063_27290</name>
</gene>
<organism evidence="1 2">
    <name type="scientific">Lentibacillus kapialis</name>
    <dbReference type="NCBI Taxonomy" id="340214"/>
    <lineage>
        <taxon>Bacteria</taxon>
        <taxon>Bacillati</taxon>
        <taxon>Bacillota</taxon>
        <taxon>Bacilli</taxon>
        <taxon>Bacillales</taxon>
        <taxon>Bacillaceae</taxon>
        <taxon>Lentibacillus</taxon>
    </lineage>
</organism>
<proteinExistence type="predicted"/>
<reference evidence="1" key="2">
    <citation type="submission" date="2020-09" db="EMBL/GenBank/DDBJ databases">
        <authorList>
            <person name="Sun Q."/>
            <person name="Ohkuma M."/>
        </authorList>
    </citation>
    <scope>NUCLEOTIDE SEQUENCE</scope>
    <source>
        <strain evidence="1">JCM 12580</strain>
    </source>
</reference>
<reference evidence="1" key="1">
    <citation type="journal article" date="2014" name="Int. J. Syst. Evol. Microbiol.">
        <title>Complete genome sequence of Corynebacterium casei LMG S-19264T (=DSM 44701T), isolated from a smear-ripened cheese.</title>
        <authorList>
            <consortium name="US DOE Joint Genome Institute (JGI-PGF)"/>
            <person name="Walter F."/>
            <person name="Albersmeier A."/>
            <person name="Kalinowski J."/>
            <person name="Ruckert C."/>
        </authorList>
    </citation>
    <scope>NUCLEOTIDE SEQUENCE</scope>
    <source>
        <strain evidence="1">JCM 12580</strain>
    </source>
</reference>
<dbReference type="RefSeq" id="WP_188633663.1">
    <property type="nucleotide sequence ID" value="NZ_BMNQ01000049.1"/>
</dbReference>
<dbReference type="EMBL" id="BMNQ01000049">
    <property type="protein sequence ID" value="GGK03572.1"/>
    <property type="molecule type" value="Genomic_DNA"/>
</dbReference>
<dbReference type="Proteomes" id="UP000658382">
    <property type="component" value="Unassembled WGS sequence"/>
</dbReference>